<evidence type="ECO:0000313" key="2">
    <source>
        <dbReference type="EMBL" id="KAE8398163.1"/>
    </source>
</evidence>
<protein>
    <submittedName>
        <fullName evidence="2">Uncharacterized protein</fullName>
    </submittedName>
</protein>
<keyword evidence="3" id="KW-1185">Reference proteome</keyword>
<sequence length="52" mass="5903">MRGVKEEGFHRVRISVPLCWSASASCFWVWGGFQGMTVNGEPGFGLFHYHSR</sequence>
<reference evidence="2 3" key="1">
    <citation type="submission" date="2019-04" db="EMBL/GenBank/DDBJ databases">
        <authorList>
            <consortium name="DOE Joint Genome Institute"/>
            <person name="Mondo S."/>
            <person name="Kjaerbolling I."/>
            <person name="Vesth T."/>
            <person name="Frisvad J.C."/>
            <person name="Nybo J.L."/>
            <person name="Theobald S."/>
            <person name="Kildgaard S."/>
            <person name="Isbrandt T."/>
            <person name="Kuo A."/>
            <person name="Sato A."/>
            <person name="Lyhne E.K."/>
            <person name="Kogle M.E."/>
            <person name="Wiebenga A."/>
            <person name="Kun R.S."/>
            <person name="Lubbers R.J."/>
            <person name="Makela M.R."/>
            <person name="Barry K."/>
            <person name="Chovatia M."/>
            <person name="Clum A."/>
            <person name="Daum C."/>
            <person name="Haridas S."/>
            <person name="He G."/>
            <person name="LaButti K."/>
            <person name="Lipzen A."/>
            <person name="Riley R."/>
            <person name="Salamov A."/>
            <person name="Simmons B.A."/>
            <person name="Magnuson J.K."/>
            <person name="Henrissat B."/>
            <person name="Mortensen U.H."/>
            <person name="Larsen T.O."/>
            <person name="Devries R.P."/>
            <person name="Grigoriev I.V."/>
            <person name="Machida M."/>
            <person name="Baker S.E."/>
            <person name="Andersen M.R."/>
            <person name="Cantor M.N."/>
            <person name="Hua S.X."/>
        </authorList>
    </citation>
    <scope>NUCLEOTIDE SEQUENCE [LARGE SCALE GENOMIC DNA]</scope>
    <source>
        <strain evidence="2 3">CBS 119388</strain>
    </source>
</reference>
<dbReference type="RefSeq" id="XP_031935482.1">
    <property type="nucleotide sequence ID" value="XM_032083624.1"/>
</dbReference>
<dbReference type="AlphaFoldDB" id="A0A5N7CX41"/>
<evidence type="ECO:0000256" key="1">
    <source>
        <dbReference type="SAM" id="Phobius"/>
    </source>
</evidence>
<dbReference type="GeneID" id="43668315"/>
<dbReference type="PROSITE" id="PS51257">
    <property type="entry name" value="PROKAR_LIPOPROTEIN"/>
    <property type="match status" value="1"/>
</dbReference>
<organism evidence="2 3">
    <name type="scientific">Aspergillus pseudonomiae</name>
    <dbReference type="NCBI Taxonomy" id="1506151"/>
    <lineage>
        <taxon>Eukaryota</taxon>
        <taxon>Fungi</taxon>
        <taxon>Dikarya</taxon>
        <taxon>Ascomycota</taxon>
        <taxon>Pezizomycotina</taxon>
        <taxon>Eurotiomycetes</taxon>
        <taxon>Eurotiomycetidae</taxon>
        <taxon>Eurotiales</taxon>
        <taxon>Aspergillaceae</taxon>
        <taxon>Aspergillus</taxon>
        <taxon>Aspergillus subgen. Circumdati</taxon>
    </lineage>
</organism>
<proteinExistence type="predicted"/>
<evidence type="ECO:0000313" key="3">
    <source>
        <dbReference type="Proteomes" id="UP000325579"/>
    </source>
</evidence>
<gene>
    <name evidence="2" type="ORF">BDV37DRAFT_264053</name>
</gene>
<keyword evidence="1" id="KW-1133">Transmembrane helix</keyword>
<dbReference type="Proteomes" id="UP000325579">
    <property type="component" value="Unassembled WGS sequence"/>
</dbReference>
<feature type="transmembrane region" description="Helical" evidence="1">
    <location>
        <begin position="12"/>
        <end position="30"/>
    </location>
</feature>
<name>A0A5N7CX41_9EURO</name>
<dbReference type="EMBL" id="ML736865">
    <property type="protein sequence ID" value="KAE8398163.1"/>
    <property type="molecule type" value="Genomic_DNA"/>
</dbReference>
<keyword evidence="1" id="KW-0472">Membrane</keyword>
<keyword evidence="1" id="KW-0812">Transmembrane</keyword>
<accession>A0A5N7CX41</accession>